<protein>
    <submittedName>
        <fullName evidence="2">Uncharacterized protein</fullName>
    </submittedName>
</protein>
<feature type="transmembrane region" description="Helical" evidence="1">
    <location>
        <begin position="75"/>
        <end position="99"/>
    </location>
</feature>
<keyword evidence="3" id="KW-1185">Reference proteome</keyword>
<dbReference type="EMBL" id="KQ242256">
    <property type="protein sequence ID" value="KNC79726.1"/>
    <property type="molecule type" value="Genomic_DNA"/>
</dbReference>
<dbReference type="Proteomes" id="UP000054560">
    <property type="component" value="Unassembled WGS sequence"/>
</dbReference>
<accession>A0A0L0FT19</accession>
<evidence type="ECO:0000313" key="2">
    <source>
        <dbReference type="EMBL" id="KNC79726.1"/>
    </source>
</evidence>
<feature type="transmembrane region" description="Helical" evidence="1">
    <location>
        <begin position="119"/>
        <end position="140"/>
    </location>
</feature>
<keyword evidence="1" id="KW-0472">Membrane</keyword>
<sequence length="253" mass="28888">MNMDERMSDQITVVSTGVVIMRPNMSTTQKSSSEFSSPNDHESTLCKGSASAIVKDISFWDGTRNRTRAVVRRNVLVMLFFYLPLIGFFWGSFYLSKYLAVPPPKPYMRWVPRNNDSAIFFSVVTGFTFLLCGVTLMTIYKHRKSPVILSKLPSFIAHVSFCILVIPPLTYITNMLTVYYLPRSNYVRFLQALELMMVGQVWAALSNRMALMYFLLAEGICNPSYKMFFVKSIIMSLVFQVIPYIVAMSVSFP</sequence>
<reference evidence="2 3" key="1">
    <citation type="submission" date="2011-02" db="EMBL/GenBank/DDBJ databases">
        <title>The Genome Sequence of Sphaeroforma arctica JP610.</title>
        <authorList>
            <consortium name="The Broad Institute Genome Sequencing Platform"/>
            <person name="Russ C."/>
            <person name="Cuomo C."/>
            <person name="Young S.K."/>
            <person name="Zeng Q."/>
            <person name="Gargeya S."/>
            <person name="Alvarado L."/>
            <person name="Berlin A."/>
            <person name="Chapman S.B."/>
            <person name="Chen Z."/>
            <person name="Freedman E."/>
            <person name="Gellesch M."/>
            <person name="Goldberg J."/>
            <person name="Griggs A."/>
            <person name="Gujja S."/>
            <person name="Heilman E."/>
            <person name="Heiman D."/>
            <person name="Howarth C."/>
            <person name="Mehta T."/>
            <person name="Neiman D."/>
            <person name="Pearson M."/>
            <person name="Roberts A."/>
            <person name="Saif S."/>
            <person name="Shea T."/>
            <person name="Shenoy N."/>
            <person name="Sisk P."/>
            <person name="Stolte C."/>
            <person name="Sykes S."/>
            <person name="White J."/>
            <person name="Yandava C."/>
            <person name="Burger G."/>
            <person name="Gray M.W."/>
            <person name="Holland P.W.H."/>
            <person name="King N."/>
            <person name="Lang F.B.F."/>
            <person name="Roger A.J."/>
            <person name="Ruiz-Trillo I."/>
            <person name="Haas B."/>
            <person name="Nusbaum C."/>
            <person name="Birren B."/>
        </authorList>
    </citation>
    <scope>NUCLEOTIDE SEQUENCE [LARGE SCALE GENOMIC DNA]</scope>
    <source>
        <strain evidence="2 3">JP610</strain>
    </source>
</reference>
<keyword evidence="1" id="KW-1133">Transmembrane helix</keyword>
<dbReference type="AlphaFoldDB" id="A0A0L0FT19"/>
<evidence type="ECO:0000313" key="3">
    <source>
        <dbReference type="Proteomes" id="UP000054560"/>
    </source>
</evidence>
<organism evidence="2 3">
    <name type="scientific">Sphaeroforma arctica JP610</name>
    <dbReference type="NCBI Taxonomy" id="667725"/>
    <lineage>
        <taxon>Eukaryota</taxon>
        <taxon>Ichthyosporea</taxon>
        <taxon>Ichthyophonida</taxon>
        <taxon>Sphaeroforma</taxon>
    </lineage>
</organism>
<gene>
    <name evidence="2" type="ORF">SARC_07886</name>
</gene>
<feature type="transmembrane region" description="Helical" evidence="1">
    <location>
        <begin position="192"/>
        <end position="216"/>
    </location>
</feature>
<dbReference type="RefSeq" id="XP_014153628.1">
    <property type="nucleotide sequence ID" value="XM_014298153.1"/>
</dbReference>
<feature type="transmembrane region" description="Helical" evidence="1">
    <location>
        <begin position="228"/>
        <end position="252"/>
    </location>
</feature>
<name>A0A0L0FT19_9EUKA</name>
<dbReference type="GeneID" id="25908390"/>
<proteinExistence type="predicted"/>
<feature type="transmembrane region" description="Helical" evidence="1">
    <location>
        <begin position="152"/>
        <end position="172"/>
    </location>
</feature>
<keyword evidence="1" id="KW-0812">Transmembrane</keyword>
<feature type="non-terminal residue" evidence="2">
    <location>
        <position position="253"/>
    </location>
</feature>
<evidence type="ECO:0000256" key="1">
    <source>
        <dbReference type="SAM" id="Phobius"/>
    </source>
</evidence>